<proteinExistence type="predicted"/>
<dbReference type="EMBL" id="FAXC01000401">
    <property type="protein sequence ID" value="CUV10324.1"/>
    <property type="molecule type" value="Genomic_DNA"/>
</dbReference>
<reference evidence="1" key="1">
    <citation type="submission" date="2015-10" db="EMBL/GenBank/DDBJ databases">
        <authorList>
            <person name="Gilbert D.G."/>
        </authorList>
    </citation>
    <scope>NUCLEOTIDE SEQUENCE</scope>
</reference>
<gene>
    <name evidence="1" type="ORF">MGWOODY_Mmi1047</name>
</gene>
<evidence type="ECO:0008006" key="2">
    <source>
        <dbReference type="Google" id="ProtNLM"/>
    </source>
</evidence>
<accession>A0A160VLB8</accession>
<organism evidence="1">
    <name type="scientific">hydrothermal vent metagenome</name>
    <dbReference type="NCBI Taxonomy" id="652676"/>
    <lineage>
        <taxon>unclassified sequences</taxon>
        <taxon>metagenomes</taxon>
        <taxon>ecological metagenomes</taxon>
    </lineage>
</organism>
<dbReference type="AlphaFoldDB" id="A0A160VLB8"/>
<evidence type="ECO:0000313" key="1">
    <source>
        <dbReference type="EMBL" id="CUV10324.1"/>
    </source>
</evidence>
<sequence length="93" mass="10447">MDLCIVVHIKSTYDSWKAIFDEDPGGRSSFVDESRTRVGKVDDKTAIVQFFDVDMPKMAQMMNDPNSPAAAVIEEHVVKHEIYSITEMVPPTS</sequence>
<name>A0A160VLB8_9ZZZZ</name>
<protein>
    <recommendedName>
        <fullName evidence="2">Cyclase</fullName>
    </recommendedName>
</protein>